<protein>
    <submittedName>
        <fullName evidence="3 4">General transcription factor 3C polypeptide 6</fullName>
    </submittedName>
</protein>
<dbReference type="InterPro" id="IPR042771">
    <property type="entry name" value="GTF3C6-like"/>
</dbReference>
<reference evidence="3" key="1">
    <citation type="submission" date="2025-04" db="UniProtKB">
        <authorList>
            <consortium name="RefSeq"/>
        </authorList>
    </citation>
    <scope>IDENTIFICATION</scope>
    <source>
        <tissue evidence="3">Thorax</tissue>
        <tissue evidence="4">Whole body</tissue>
    </source>
</reference>
<dbReference type="InterPro" id="IPR019481">
    <property type="entry name" value="TFIIIC_triple_barrel"/>
</dbReference>
<gene>
    <name evidence="3 4" type="primary">LOC113392380</name>
</gene>
<dbReference type="Gene3D" id="2.60.40.4370">
    <property type="match status" value="1"/>
</dbReference>
<dbReference type="Pfam" id="PF10419">
    <property type="entry name" value="TFIIIC_sub6"/>
    <property type="match status" value="1"/>
</dbReference>
<organism evidence="2 3">
    <name type="scientific">Vanessa tameamea</name>
    <name type="common">Kamehameha butterfly</name>
    <dbReference type="NCBI Taxonomy" id="334116"/>
    <lineage>
        <taxon>Eukaryota</taxon>
        <taxon>Metazoa</taxon>
        <taxon>Ecdysozoa</taxon>
        <taxon>Arthropoda</taxon>
        <taxon>Hexapoda</taxon>
        <taxon>Insecta</taxon>
        <taxon>Pterygota</taxon>
        <taxon>Neoptera</taxon>
        <taxon>Endopterygota</taxon>
        <taxon>Lepidoptera</taxon>
        <taxon>Glossata</taxon>
        <taxon>Ditrysia</taxon>
        <taxon>Papilionoidea</taxon>
        <taxon>Nymphalidae</taxon>
        <taxon>Nymphalinae</taxon>
        <taxon>Vanessa</taxon>
    </lineage>
</organism>
<dbReference type="GO" id="GO:0006383">
    <property type="term" value="P:transcription by RNA polymerase III"/>
    <property type="evidence" value="ECO:0007669"/>
    <property type="project" value="InterPro"/>
</dbReference>
<feature type="domain" description="Transcription factor TFIIIC triple barrel" evidence="1">
    <location>
        <begin position="11"/>
        <end position="103"/>
    </location>
</feature>
<dbReference type="AlphaFoldDB" id="A0A8B8HIA4"/>
<dbReference type="OMA" id="NHLAPHQ"/>
<sequence>MNNIETTSDDVEEILVYAEFEDSVNLEKYNNIHVLGIDTKNPIFQLDDTFFTGTIENPLGTYMFFEDDPSPHCADPLFDKLPEKNLKYLCKTRKLISVEHAYVTHKEGKAETDHPVEATDSSMNVEIKPADFKTIQEAIEKFKKEWASNSSQ</sequence>
<dbReference type="Proteomes" id="UP001652626">
    <property type="component" value="Chromosome 5"/>
</dbReference>
<dbReference type="GO" id="GO:0000127">
    <property type="term" value="C:transcription factor TFIIIC complex"/>
    <property type="evidence" value="ECO:0007669"/>
    <property type="project" value="TreeGrafter"/>
</dbReference>
<dbReference type="OrthoDB" id="1877767at2759"/>
<evidence type="ECO:0000313" key="2">
    <source>
        <dbReference type="Proteomes" id="UP001652626"/>
    </source>
</evidence>
<evidence type="ECO:0000313" key="3">
    <source>
        <dbReference type="RefSeq" id="XP_026484572.1"/>
    </source>
</evidence>
<dbReference type="PANTHER" id="PTHR21860:SF2">
    <property type="entry name" value="GENERAL TRANSCRIPTION FACTOR 3C POLYPEPTIDE 6"/>
    <property type="match status" value="1"/>
</dbReference>
<evidence type="ECO:0000259" key="1">
    <source>
        <dbReference type="Pfam" id="PF10419"/>
    </source>
</evidence>
<keyword evidence="2" id="KW-1185">Reference proteome</keyword>
<dbReference type="PANTHER" id="PTHR21860">
    <property type="entry name" value="TRANSCRIPTION INITIATION FACTOR IIIC TFIIIC , POLYPEPTIDE 6-RELATED"/>
    <property type="match status" value="1"/>
</dbReference>
<dbReference type="RefSeq" id="XP_064076928.1">
    <property type="nucleotide sequence ID" value="XM_064220858.1"/>
</dbReference>
<accession>A0A8B8HIA4</accession>
<name>A0A8B8HIA4_VANTA</name>
<dbReference type="GeneID" id="113392380"/>
<evidence type="ECO:0000313" key="4">
    <source>
        <dbReference type="RefSeq" id="XP_064076928.1"/>
    </source>
</evidence>
<proteinExistence type="predicted"/>
<dbReference type="RefSeq" id="XP_026484572.1">
    <property type="nucleotide sequence ID" value="XM_026628787.1"/>
</dbReference>